<dbReference type="Gene3D" id="1.25.40.20">
    <property type="entry name" value="Ankyrin repeat-containing domain"/>
    <property type="match status" value="1"/>
</dbReference>
<evidence type="ECO:0000256" key="1">
    <source>
        <dbReference type="ARBA" id="ARBA00022737"/>
    </source>
</evidence>
<proteinExistence type="predicted"/>
<dbReference type="EMBL" id="ML769779">
    <property type="protein sequence ID" value="KAE9387807.1"/>
    <property type="molecule type" value="Genomic_DNA"/>
</dbReference>
<dbReference type="InterPro" id="IPR002110">
    <property type="entry name" value="Ankyrin_rpt"/>
</dbReference>
<dbReference type="PROSITE" id="PS50297">
    <property type="entry name" value="ANK_REP_REGION"/>
    <property type="match status" value="1"/>
</dbReference>
<dbReference type="PROSITE" id="PS50088">
    <property type="entry name" value="ANK_REPEAT"/>
    <property type="match status" value="2"/>
</dbReference>
<dbReference type="OrthoDB" id="194358at2759"/>
<evidence type="ECO:0000313" key="5">
    <source>
        <dbReference type="Proteomes" id="UP000799118"/>
    </source>
</evidence>
<feature type="repeat" description="ANK" evidence="3">
    <location>
        <begin position="138"/>
        <end position="170"/>
    </location>
</feature>
<dbReference type="Proteomes" id="UP000799118">
    <property type="component" value="Unassembled WGS sequence"/>
</dbReference>
<dbReference type="AlphaFoldDB" id="A0A6A4GRI1"/>
<dbReference type="PANTHER" id="PTHR24171:SF10">
    <property type="entry name" value="ANKYRIN REPEAT DOMAIN-CONTAINING PROTEIN 29-LIKE"/>
    <property type="match status" value="1"/>
</dbReference>
<gene>
    <name evidence="4" type="ORF">BT96DRAFT_837190</name>
</gene>
<protein>
    <submittedName>
        <fullName evidence="4">Ankyrin</fullName>
    </submittedName>
</protein>
<dbReference type="SUPFAM" id="SSF48403">
    <property type="entry name" value="Ankyrin repeat"/>
    <property type="match status" value="1"/>
</dbReference>
<keyword evidence="2 3" id="KW-0040">ANK repeat</keyword>
<accession>A0A6A4GRI1</accession>
<evidence type="ECO:0000256" key="2">
    <source>
        <dbReference type="ARBA" id="ARBA00023043"/>
    </source>
</evidence>
<evidence type="ECO:0000256" key="3">
    <source>
        <dbReference type="PROSITE-ProRule" id="PRU00023"/>
    </source>
</evidence>
<dbReference type="PANTHER" id="PTHR24171">
    <property type="entry name" value="ANKYRIN REPEAT DOMAIN-CONTAINING PROTEIN 39-RELATED"/>
    <property type="match status" value="1"/>
</dbReference>
<name>A0A6A4GRI1_9AGAR</name>
<reference evidence="4" key="1">
    <citation type="journal article" date="2019" name="Environ. Microbiol.">
        <title>Fungal ecological strategies reflected in gene transcription - a case study of two litter decomposers.</title>
        <authorList>
            <person name="Barbi F."/>
            <person name="Kohler A."/>
            <person name="Barry K."/>
            <person name="Baskaran P."/>
            <person name="Daum C."/>
            <person name="Fauchery L."/>
            <person name="Ihrmark K."/>
            <person name="Kuo A."/>
            <person name="LaButti K."/>
            <person name="Lipzen A."/>
            <person name="Morin E."/>
            <person name="Grigoriev I.V."/>
            <person name="Henrissat B."/>
            <person name="Lindahl B."/>
            <person name="Martin F."/>
        </authorList>
    </citation>
    <scope>NUCLEOTIDE SEQUENCE</scope>
    <source>
        <strain evidence="4">JB14</strain>
    </source>
</reference>
<keyword evidence="5" id="KW-1185">Reference proteome</keyword>
<keyword evidence="1" id="KW-0677">Repeat</keyword>
<organism evidence="4 5">
    <name type="scientific">Gymnopus androsaceus JB14</name>
    <dbReference type="NCBI Taxonomy" id="1447944"/>
    <lineage>
        <taxon>Eukaryota</taxon>
        <taxon>Fungi</taxon>
        <taxon>Dikarya</taxon>
        <taxon>Basidiomycota</taxon>
        <taxon>Agaricomycotina</taxon>
        <taxon>Agaricomycetes</taxon>
        <taxon>Agaricomycetidae</taxon>
        <taxon>Agaricales</taxon>
        <taxon>Marasmiineae</taxon>
        <taxon>Omphalotaceae</taxon>
        <taxon>Gymnopus</taxon>
    </lineage>
</organism>
<dbReference type="SMART" id="SM00248">
    <property type="entry name" value="ANK"/>
    <property type="match status" value="2"/>
</dbReference>
<sequence>MTHDKQWESLLEKVSQVVQCIPIKLRHSFIQSDSKFPDDNELVNRFNAKFGAVYSHSLLTFEHKELSDIESAIFAFKQAVDLTPDGHANKPSLNHRTDVNAQGGYYGNALQVAASVGNEAIVQFLLTNGADVNAQGGYYGNALQAAASVGNEAIFQLLLTNGADVNAQGGQYGNALQSAASVGNEAIVQLLLTN</sequence>
<dbReference type="Pfam" id="PF12796">
    <property type="entry name" value="Ank_2"/>
    <property type="match status" value="1"/>
</dbReference>
<feature type="non-terminal residue" evidence="4">
    <location>
        <position position="194"/>
    </location>
</feature>
<dbReference type="InterPro" id="IPR036770">
    <property type="entry name" value="Ankyrin_rpt-contain_sf"/>
</dbReference>
<feature type="repeat" description="ANK" evidence="3">
    <location>
        <begin position="105"/>
        <end position="137"/>
    </location>
</feature>
<evidence type="ECO:0000313" key="4">
    <source>
        <dbReference type="EMBL" id="KAE9387807.1"/>
    </source>
</evidence>